<evidence type="ECO:0000313" key="5">
    <source>
        <dbReference type="EMBL" id="MBD8498039.1"/>
    </source>
</evidence>
<dbReference type="SUPFAM" id="SSF46785">
    <property type="entry name" value="Winged helix' DNA-binding domain"/>
    <property type="match status" value="1"/>
</dbReference>
<dbReference type="PANTHER" id="PTHR33204">
    <property type="entry name" value="TRANSCRIPTIONAL REGULATOR, MARR FAMILY"/>
    <property type="match status" value="1"/>
</dbReference>
<dbReference type="InterPro" id="IPR036388">
    <property type="entry name" value="WH-like_DNA-bd_sf"/>
</dbReference>
<dbReference type="Proteomes" id="UP000634529">
    <property type="component" value="Unassembled WGS sequence"/>
</dbReference>
<evidence type="ECO:0000313" key="6">
    <source>
        <dbReference type="Proteomes" id="UP000634529"/>
    </source>
</evidence>
<dbReference type="PROSITE" id="PS51118">
    <property type="entry name" value="HTH_HXLR"/>
    <property type="match status" value="1"/>
</dbReference>
<dbReference type="RefSeq" id="WP_192024434.1">
    <property type="nucleotide sequence ID" value="NZ_JACYTN010000003.1"/>
</dbReference>
<evidence type="ECO:0000256" key="2">
    <source>
        <dbReference type="ARBA" id="ARBA00023125"/>
    </source>
</evidence>
<feature type="domain" description="HTH hxlR-type" evidence="4">
    <location>
        <begin position="9"/>
        <end position="108"/>
    </location>
</feature>
<proteinExistence type="predicted"/>
<gene>
    <name evidence="5" type="ORF">IFO66_06930</name>
</gene>
<comment type="caution">
    <text evidence="5">The sequence shown here is derived from an EMBL/GenBank/DDBJ whole genome shotgun (WGS) entry which is preliminary data.</text>
</comment>
<dbReference type="InterPro" id="IPR002577">
    <property type="entry name" value="HTH_HxlR"/>
</dbReference>
<dbReference type="InterPro" id="IPR036390">
    <property type="entry name" value="WH_DNA-bd_sf"/>
</dbReference>
<organism evidence="5 6">
    <name type="scientific">Paenibacillus arenosi</name>
    <dbReference type="NCBI Taxonomy" id="2774142"/>
    <lineage>
        <taxon>Bacteria</taxon>
        <taxon>Bacillati</taxon>
        <taxon>Bacillota</taxon>
        <taxon>Bacilli</taxon>
        <taxon>Bacillales</taxon>
        <taxon>Paenibacillaceae</taxon>
        <taxon>Paenibacillus</taxon>
    </lineage>
</organism>
<keyword evidence="3" id="KW-0804">Transcription</keyword>
<protein>
    <submittedName>
        <fullName evidence="5">Helix-turn-helix transcriptional regulator</fullName>
    </submittedName>
</protein>
<name>A0ABR9AV94_9BACL</name>
<keyword evidence="2" id="KW-0238">DNA-binding</keyword>
<evidence type="ECO:0000259" key="4">
    <source>
        <dbReference type="PROSITE" id="PS51118"/>
    </source>
</evidence>
<accession>A0ABR9AV94</accession>
<evidence type="ECO:0000256" key="1">
    <source>
        <dbReference type="ARBA" id="ARBA00023015"/>
    </source>
</evidence>
<evidence type="ECO:0000256" key="3">
    <source>
        <dbReference type="ARBA" id="ARBA00023163"/>
    </source>
</evidence>
<sequence length="119" mass="13897">MEKKNPDLCKVDNTLHILIGKWKPLIIMHLMFGGTKRFSDLQRALTGITTKTLTTQLRELEEQEIILRVVYPVVPPRVEYSITEYGMTLQPVLHLMHEWGNAHLERQLNKDQSTFNNNQ</sequence>
<dbReference type="Pfam" id="PF01638">
    <property type="entry name" value="HxlR"/>
    <property type="match status" value="1"/>
</dbReference>
<dbReference type="EMBL" id="JACYTN010000003">
    <property type="protein sequence ID" value="MBD8498039.1"/>
    <property type="molecule type" value="Genomic_DNA"/>
</dbReference>
<reference evidence="5 6" key="1">
    <citation type="submission" date="2020-09" db="EMBL/GenBank/DDBJ databases">
        <title>Paenibacillus sp. CAU 1523 isolated from sand of Haeundae Beach.</title>
        <authorList>
            <person name="Kim W."/>
        </authorList>
    </citation>
    <scope>NUCLEOTIDE SEQUENCE [LARGE SCALE GENOMIC DNA]</scope>
    <source>
        <strain evidence="5 6">CAU 1523</strain>
    </source>
</reference>
<keyword evidence="1" id="KW-0805">Transcription regulation</keyword>
<keyword evidence="6" id="KW-1185">Reference proteome</keyword>
<dbReference type="PANTHER" id="PTHR33204:SF29">
    <property type="entry name" value="TRANSCRIPTIONAL REGULATOR"/>
    <property type="match status" value="1"/>
</dbReference>
<dbReference type="Gene3D" id="1.10.10.10">
    <property type="entry name" value="Winged helix-like DNA-binding domain superfamily/Winged helix DNA-binding domain"/>
    <property type="match status" value="1"/>
</dbReference>